<dbReference type="AlphaFoldDB" id="W4PBY5"/>
<gene>
    <name evidence="1" type="ORF">JCM6292_3825</name>
</gene>
<accession>W4PBY5</accession>
<reference evidence="1 2" key="1">
    <citation type="journal article" date="2014" name="Genome Announc.">
        <title>Draft Genome Sequences of Three Strains of Bacteroides pyogenes Isolated from a Cat and Swine.</title>
        <authorList>
            <person name="Sakamoto M."/>
            <person name="Oshima K."/>
            <person name="Suda W."/>
            <person name="Kitamura K."/>
            <person name="Iida T."/>
            <person name="Hattori M."/>
            <person name="Ohkuma M."/>
        </authorList>
    </citation>
    <scope>NUCLEOTIDE SEQUENCE [LARGE SCALE GENOMIC DNA]</scope>
    <source>
        <strain evidence="1 2">JCM 6292</strain>
    </source>
</reference>
<name>W4PBY5_9BACE</name>
<dbReference type="EMBL" id="BAIQ01000080">
    <property type="protein sequence ID" value="GAE17240.1"/>
    <property type="molecule type" value="Genomic_DNA"/>
</dbReference>
<proteinExistence type="predicted"/>
<protein>
    <submittedName>
        <fullName evidence="1">Uncharacterized protein</fullName>
    </submittedName>
</protein>
<organism evidence="1 2">
    <name type="scientific">Bacteroides pyogenes JCM 6292</name>
    <dbReference type="NCBI Taxonomy" id="1235809"/>
    <lineage>
        <taxon>Bacteria</taxon>
        <taxon>Pseudomonadati</taxon>
        <taxon>Bacteroidota</taxon>
        <taxon>Bacteroidia</taxon>
        <taxon>Bacteroidales</taxon>
        <taxon>Bacteroidaceae</taxon>
        <taxon>Bacteroides</taxon>
    </lineage>
</organism>
<evidence type="ECO:0000313" key="2">
    <source>
        <dbReference type="Proteomes" id="UP000018861"/>
    </source>
</evidence>
<comment type="caution">
    <text evidence="1">The sequence shown here is derived from an EMBL/GenBank/DDBJ whole genome shotgun (WGS) entry which is preliminary data.</text>
</comment>
<evidence type="ECO:0000313" key="1">
    <source>
        <dbReference type="EMBL" id="GAE17240.1"/>
    </source>
</evidence>
<dbReference type="Proteomes" id="UP000018861">
    <property type="component" value="Unassembled WGS sequence"/>
</dbReference>
<sequence>MDKGTMSAPMKQVLGSMESECRRVCFSSGWLNGLFVFPSVARYNGCGDKKE</sequence>